<protein>
    <recommendedName>
        <fullName evidence="2">DUF488 domain-containing protein</fullName>
    </recommendedName>
</protein>
<dbReference type="AlphaFoldDB" id="X1UB67"/>
<name>X1UB67_9ZZZZ</name>
<dbReference type="EMBL" id="BARW01017608">
    <property type="protein sequence ID" value="GAI89574.1"/>
    <property type="molecule type" value="Genomic_DNA"/>
</dbReference>
<reference evidence="1" key="1">
    <citation type="journal article" date="2014" name="Front. Microbiol.">
        <title>High frequency of phylogenetically diverse reductive dehalogenase-homologous genes in deep subseafloor sedimentary metagenomes.</title>
        <authorList>
            <person name="Kawai M."/>
            <person name="Futagami T."/>
            <person name="Toyoda A."/>
            <person name="Takaki Y."/>
            <person name="Nishi S."/>
            <person name="Hori S."/>
            <person name="Arai W."/>
            <person name="Tsubouchi T."/>
            <person name="Morono Y."/>
            <person name="Uchiyama I."/>
            <person name="Ito T."/>
            <person name="Fujiyama A."/>
            <person name="Inagaki F."/>
            <person name="Takami H."/>
        </authorList>
    </citation>
    <scope>NUCLEOTIDE SEQUENCE</scope>
    <source>
        <strain evidence="1">Expedition CK06-06</strain>
    </source>
</reference>
<accession>X1UB67</accession>
<feature type="non-terminal residue" evidence="1">
    <location>
        <position position="1"/>
    </location>
</feature>
<evidence type="ECO:0008006" key="2">
    <source>
        <dbReference type="Google" id="ProtNLM"/>
    </source>
</evidence>
<proteinExistence type="predicted"/>
<organism evidence="1">
    <name type="scientific">marine sediment metagenome</name>
    <dbReference type="NCBI Taxonomy" id="412755"/>
    <lineage>
        <taxon>unclassified sequences</taxon>
        <taxon>metagenomes</taxon>
        <taxon>ecological metagenomes</taxon>
    </lineage>
</organism>
<sequence length="85" mass="9996">HEMPLLAPEDSFLSEYRKTRNWAKFEQSYLELIRQRQVERHIDPALFEDGVVLLCSEAEPKHCHRRLAAEYLAHSILVGTNIEHL</sequence>
<evidence type="ECO:0000313" key="1">
    <source>
        <dbReference type="EMBL" id="GAI89574.1"/>
    </source>
</evidence>
<dbReference type="InterPro" id="IPR007438">
    <property type="entry name" value="DUF488"/>
</dbReference>
<gene>
    <name evidence="1" type="ORF">S12H4_30371</name>
</gene>
<dbReference type="Pfam" id="PF04343">
    <property type="entry name" value="DUF488"/>
    <property type="match status" value="1"/>
</dbReference>
<comment type="caution">
    <text evidence="1">The sequence shown here is derived from an EMBL/GenBank/DDBJ whole genome shotgun (WGS) entry which is preliminary data.</text>
</comment>